<dbReference type="EMBL" id="FTNI01000020">
    <property type="protein sequence ID" value="SIR94229.1"/>
    <property type="molecule type" value="Genomic_DNA"/>
</dbReference>
<keyword evidence="1" id="KW-0732">Signal</keyword>
<name>A0A1N7F1N8_9ACTN</name>
<gene>
    <name evidence="2" type="ORF">SAMN05421833_12057</name>
</gene>
<reference evidence="3" key="1">
    <citation type="submission" date="2017-01" db="EMBL/GenBank/DDBJ databases">
        <authorList>
            <person name="Varghese N."/>
            <person name="Submissions S."/>
        </authorList>
    </citation>
    <scope>NUCLEOTIDE SEQUENCE [LARGE SCALE GENOMIC DNA]</scope>
    <source>
        <strain evidence="3">ATCC 12950</strain>
    </source>
</reference>
<evidence type="ECO:0000256" key="1">
    <source>
        <dbReference type="SAM" id="SignalP"/>
    </source>
</evidence>
<proteinExistence type="predicted"/>
<evidence type="ECO:0000313" key="3">
    <source>
        <dbReference type="Proteomes" id="UP000186096"/>
    </source>
</evidence>
<feature type="signal peptide" evidence="1">
    <location>
        <begin position="1"/>
        <end position="28"/>
    </location>
</feature>
<dbReference type="AlphaFoldDB" id="A0A1N7F1N8"/>
<evidence type="ECO:0008006" key="4">
    <source>
        <dbReference type="Google" id="ProtNLM"/>
    </source>
</evidence>
<dbReference type="Proteomes" id="UP000186096">
    <property type="component" value="Unassembled WGS sequence"/>
</dbReference>
<organism evidence="2 3">
    <name type="scientific">Microbispora rosea</name>
    <dbReference type="NCBI Taxonomy" id="58117"/>
    <lineage>
        <taxon>Bacteria</taxon>
        <taxon>Bacillati</taxon>
        <taxon>Actinomycetota</taxon>
        <taxon>Actinomycetes</taxon>
        <taxon>Streptosporangiales</taxon>
        <taxon>Streptosporangiaceae</taxon>
        <taxon>Microbispora</taxon>
    </lineage>
</organism>
<feature type="chain" id="PRO_5039374955" description="Lipoprotein" evidence="1">
    <location>
        <begin position="29"/>
        <end position="274"/>
    </location>
</feature>
<sequence>MNQGEGAYVVGSMRLRMILLMAVMALTAACGGGESDTSAAAADDGPAQPVAVWGAEGGFVTATMNVLRPPRVVLYGDGLVIVDASRQLTLSDAEAGEVVARMEKDLTGQPPTATPKPGAPQVTDLPDTVLGVRGKDGKMLEVRVPALQQLADFYPRQLVDAKELMEGLANRAAAEGAGYVSDRVRVVAEGAESAEGKPSPWPEGVPEPSGVVDPVWQEDVEGAAASAITKAVPPGQQYGRPLFRTGSGTTYVLSWRYLLPHEQSPASPAPGQKG</sequence>
<accession>A0A1N7F1N8</accession>
<dbReference type="STRING" id="58117.SAMN05421833_12057"/>
<keyword evidence="3" id="KW-1185">Reference proteome</keyword>
<evidence type="ECO:0000313" key="2">
    <source>
        <dbReference type="EMBL" id="SIR94229.1"/>
    </source>
</evidence>
<protein>
    <recommendedName>
        <fullName evidence="4">Lipoprotein</fullName>
    </recommendedName>
</protein>